<dbReference type="AlphaFoldDB" id="X1AWW9"/>
<gene>
    <name evidence="1" type="ORF">S01H4_14778</name>
</gene>
<evidence type="ECO:0008006" key="2">
    <source>
        <dbReference type="Google" id="ProtNLM"/>
    </source>
</evidence>
<sequence length="256" mass="28239">MSKKTIEVKKERFVNFLKLLSLKGDIANKSAVLDFQPTNVTAFTIAPSNSVATKGVWDANFDAWGKVGLANVETLASFITPLQGTKIFIDIDKNKFKTTSENGKVKSKNILSNTTYITNSLDEAQYESIKAKAVGNEFTLPLDIIKEMLTYVTSVNSKDVVLNVEKGSITLVIENKQDEIEATFDLVTPDAFKPISLRMASYFTDILTLAEVDITLSAQPSSPVFIKINQLDSEFEYLMLQKTPKKTTGSTSADNV</sequence>
<dbReference type="EMBL" id="BART01006476">
    <property type="protein sequence ID" value="GAG64281.1"/>
    <property type="molecule type" value="Genomic_DNA"/>
</dbReference>
<proteinExistence type="predicted"/>
<evidence type="ECO:0000313" key="1">
    <source>
        <dbReference type="EMBL" id="GAG64281.1"/>
    </source>
</evidence>
<comment type="caution">
    <text evidence="1">The sequence shown here is derived from an EMBL/GenBank/DDBJ whole genome shotgun (WGS) entry which is preliminary data.</text>
</comment>
<accession>X1AWW9</accession>
<reference evidence="1" key="1">
    <citation type="journal article" date="2014" name="Front. Microbiol.">
        <title>High frequency of phylogenetically diverse reductive dehalogenase-homologous genes in deep subseafloor sedimentary metagenomes.</title>
        <authorList>
            <person name="Kawai M."/>
            <person name="Futagami T."/>
            <person name="Toyoda A."/>
            <person name="Takaki Y."/>
            <person name="Nishi S."/>
            <person name="Hori S."/>
            <person name="Arai W."/>
            <person name="Tsubouchi T."/>
            <person name="Morono Y."/>
            <person name="Uchiyama I."/>
            <person name="Ito T."/>
            <person name="Fujiyama A."/>
            <person name="Inagaki F."/>
            <person name="Takami H."/>
        </authorList>
    </citation>
    <scope>NUCLEOTIDE SEQUENCE</scope>
    <source>
        <strain evidence="1">Expedition CK06-06</strain>
    </source>
</reference>
<organism evidence="1">
    <name type="scientific">marine sediment metagenome</name>
    <dbReference type="NCBI Taxonomy" id="412755"/>
    <lineage>
        <taxon>unclassified sequences</taxon>
        <taxon>metagenomes</taxon>
        <taxon>ecological metagenomes</taxon>
    </lineage>
</organism>
<protein>
    <recommendedName>
        <fullName evidence="2">Proliferating cell nuclear antigen PCNA C-terminal domain-containing protein</fullName>
    </recommendedName>
</protein>
<name>X1AWW9_9ZZZZ</name>